<keyword evidence="3" id="KW-0808">Transferase</keyword>
<dbReference type="PIRSF" id="PIRSF000384">
    <property type="entry name" value="PNMTase"/>
    <property type="match status" value="1"/>
</dbReference>
<evidence type="ECO:0000256" key="5">
    <source>
        <dbReference type="PIRSR" id="PIRSR000384-1"/>
    </source>
</evidence>
<feature type="binding site" evidence="5">
    <location>
        <position position="90"/>
    </location>
    <ligand>
        <name>S-adenosyl-L-methionine</name>
        <dbReference type="ChEBI" id="CHEBI:59789"/>
    </ligand>
</feature>
<evidence type="ECO:0000256" key="1">
    <source>
        <dbReference type="ARBA" id="ARBA00007996"/>
    </source>
</evidence>
<keyword evidence="2" id="KW-0489">Methyltransferase</keyword>
<dbReference type="Gene3D" id="3.40.50.150">
    <property type="entry name" value="Vaccinia Virus protein VP39"/>
    <property type="match status" value="1"/>
</dbReference>
<dbReference type="CDD" id="cd02440">
    <property type="entry name" value="AdoMet_MTases"/>
    <property type="match status" value="1"/>
</dbReference>
<evidence type="ECO:0000313" key="7">
    <source>
        <dbReference type="Proteomes" id="UP000694404"/>
    </source>
</evidence>
<dbReference type="PROSITE" id="PS51681">
    <property type="entry name" value="SAM_MT_NNMT_PNMT_TEMT"/>
    <property type="match status" value="1"/>
</dbReference>
<dbReference type="GO" id="GO:0008170">
    <property type="term" value="F:N-methyltransferase activity"/>
    <property type="evidence" value="ECO:0007669"/>
    <property type="project" value="TreeGrafter"/>
</dbReference>
<dbReference type="GeneTree" id="ENSGT00390000011708"/>
<organism evidence="6 7">
    <name type="scientific">Chelonoidis abingdonii</name>
    <name type="common">Abingdon island giant tortoise</name>
    <name type="synonym">Testudo abingdonii</name>
    <dbReference type="NCBI Taxonomy" id="106734"/>
    <lineage>
        <taxon>Eukaryota</taxon>
        <taxon>Metazoa</taxon>
        <taxon>Chordata</taxon>
        <taxon>Craniata</taxon>
        <taxon>Vertebrata</taxon>
        <taxon>Euteleostomi</taxon>
        <taxon>Archelosauria</taxon>
        <taxon>Testudinata</taxon>
        <taxon>Testudines</taxon>
        <taxon>Cryptodira</taxon>
        <taxon>Durocryptodira</taxon>
        <taxon>Testudinoidea</taxon>
        <taxon>Testudinidae</taxon>
        <taxon>Chelonoidis</taxon>
    </lineage>
</organism>
<evidence type="ECO:0000313" key="6">
    <source>
        <dbReference type="Ensembl" id="ENSCABP00000011740.1"/>
    </source>
</evidence>
<dbReference type="InterPro" id="IPR000940">
    <property type="entry name" value="NNMT_TEMT_trans"/>
</dbReference>
<dbReference type="InterPro" id="IPR025820">
    <property type="entry name" value="NNMT/PNMT/TEMT_CS"/>
</dbReference>
<reference evidence="6" key="1">
    <citation type="submission" date="2025-08" db="UniProtKB">
        <authorList>
            <consortium name="Ensembl"/>
        </authorList>
    </citation>
    <scope>IDENTIFICATION</scope>
</reference>
<dbReference type="GO" id="GO:0008757">
    <property type="term" value="F:S-adenosylmethionine-dependent methyltransferase activity"/>
    <property type="evidence" value="ECO:0007669"/>
    <property type="project" value="UniProtKB-ARBA"/>
</dbReference>
<name>A0A8C0GNV7_CHEAB</name>
<keyword evidence="7" id="KW-1185">Reference proteome</keyword>
<dbReference type="PANTHER" id="PTHR10867">
    <property type="entry name" value="NNMT/PNMT/TEMT FAMILY MEMBER"/>
    <property type="match status" value="1"/>
</dbReference>
<dbReference type="InterPro" id="IPR029063">
    <property type="entry name" value="SAM-dependent_MTases_sf"/>
</dbReference>
<dbReference type="GO" id="GO:0005829">
    <property type="term" value="C:cytosol"/>
    <property type="evidence" value="ECO:0007669"/>
    <property type="project" value="TreeGrafter"/>
</dbReference>
<proteinExistence type="inferred from homology"/>
<evidence type="ECO:0008006" key="8">
    <source>
        <dbReference type="Google" id="ProtNLM"/>
    </source>
</evidence>
<feature type="binding site" evidence="5">
    <location>
        <position position="85"/>
    </location>
    <ligand>
        <name>S-adenosyl-L-methionine</name>
        <dbReference type="ChEBI" id="CHEBI:59789"/>
    </ligand>
</feature>
<feature type="binding site" evidence="5">
    <location>
        <begin position="63"/>
        <end position="64"/>
    </location>
    <ligand>
        <name>S-adenosyl-L-methionine</name>
        <dbReference type="ChEBI" id="CHEBI:59789"/>
    </ligand>
</feature>
<dbReference type="PANTHER" id="PTHR10867:SF32">
    <property type="entry name" value="NICOTINAMIDE N-METHYLTRANSFERASE"/>
    <property type="match status" value="1"/>
</dbReference>
<evidence type="ECO:0000256" key="3">
    <source>
        <dbReference type="ARBA" id="ARBA00022679"/>
    </source>
</evidence>
<dbReference type="Proteomes" id="UP000694404">
    <property type="component" value="Unplaced"/>
</dbReference>
<dbReference type="SUPFAM" id="SSF53335">
    <property type="entry name" value="S-adenosyl-L-methionine-dependent methyltransferases"/>
    <property type="match status" value="1"/>
</dbReference>
<evidence type="ECO:0000256" key="4">
    <source>
        <dbReference type="ARBA" id="ARBA00022691"/>
    </source>
</evidence>
<protein>
    <recommendedName>
        <fullName evidence="8">Indolethylamine N-methyltransferase</fullName>
    </recommendedName>
</protein>
<accession>A0A8C0GNV7</accession>
<dbReference type="Pfam" id="PF01234">
    <property type="entry name" value="NNMT_PNMT_TEMT"/>
    <property type="match status" value="1"/>
</dbReference>
<evidence type="ECO:0000256" key="2">
    <source>
        <dbReference type="ARBA" id="ARBA00022603"/>
    </source>
</evidence>
<feature type="binding site" evidence="5">
    <location>
        <position position="25"/>
    </location>
    <ligand>
        <name>S-adenosyl-L-methionine</name>
        <dbReference type="ChEBI" id="CHEBI:59789"/>
    </ligand>
</feature>
<dbReference type="InterPro" id="IPR053384">
    <property type="entry name" value="SAM-dep_methyltransferase"/>
</dbReference>
<dbReference type="OMA" id="LSACEYF"/>
<dbReference type="AlphaFoldDB" id="A0A8C0GNV7"/>
<dbReference type="Ensembl" id="ENSCABT00000012859.1">
    <property type="protein sequence ID" value="ENSCABP00000011740.1"/>
    <property type="gene ID" value="ENSCABG00000008761.1"/>
</dbReference>
<dbReference type="PROSITE" id="PS01100">
    <property type="entry name" value="NNMT_PNMT_TEMT"/>
    <property type="match status" value="1"/>
</dbReference>
<sequence>MKASFTGGEAYQKDFDPAVYLKTYYSFRSSHCQGNEILELNLRSLFKIFTSGGVKGDTLIDIGSGPTIYQLLSACENFKEIIASDYTDRNRQELEKWLKNEPGAFDWTPVVKYVETWLLMIQEKWAEKEDKLRKKVKQVLKCDVSKSNILAPVSLPQADCLLSTLCLEAACKDLNSYRAALKNISSLLKPGGHLVMVIVLKETYYMVGQRRFSCLYLEQESVEEALREAGYDIQCVEVTPNHSKSTFSDFEAVLSLVACKRPA</sequence>
<feature type="binding site" evidence="5">
    <location>
        <position position="20"/>
    </location>
    <ligand>
        <name>S-adenosyl-L-methionine</name>
        <dbReference type="ChEBI" id="CHEBI:59789"/>
    </ligand>
</feature>
<dbReference type="FunFam" id="3.40.50.150:FF:000065">
    <property type="entry name" value="Phenylethanolamine N-methyltransferase"/>
    <property type="match status" value="1"/>
</dbReference>
<reference evidence="6" key="2">
    <citation type="submission" date="2025-09" db="UniProtKB">
        <authorList>
            <consortium name="Ensembl"/>
        </authorList>
    </citation>
    <scope>IDENTIFICATION</scope>
</reference>
<feature type="binding site" evidence="5">
    <location>
        <begin position="143"/>
        <end position="144"/>
    </location>
    <ligand>
        <name>S-adenosyl-L-methionine</name>
        <dbReference type="ChEBI" id="CHEBI:59789"/>
    </ligand>
</feature>
<comment type="similarity">
    <text evidence="1">Belongs to the class I-like SAM-binding methyltransferase superfamily. NNMT/PNMT/TEMT family.</text>
</comment>
<dbReference type="GO" id="GO:0032259">
    <property type="term" value="P:methylation"/>
    <property type="evidence" value="ECO:0007669"/>
    <property type="project" value="UniProtKB-KW"/>
</dbReference>
<feature type="binding site" evidence="5">
    <location>
        <position position="69"/>
    </location>
    <ligand>
        <name>S-adenosyl-L-methionine</name>
        <dbReference type="ChEBI" id="CHEBI:59789"/>
    </ligand>
</feature>
<dbReference type="NCBIfam" id="NF041360">
    <property type="entry name" value="GntF_guanitoxin"/>
    <property type="match status" value="1"/>
</dbReference>
<keyword evidence="4 5" id="KW-0949">S-adenosyl-L-methionine</keyword>